<dbReference type="SUPFAM" id="SSF82171">
    <property type="entry name" value="DPP6 N-terminal domain-like"/>
    <property type="match status" value="2"/>
</dbReference>
<dbReference type="Proteomes" id="UP000232806">
    <property type="component" value="Chromosome"/>
</dbReference>
<dbReference type="KEGG" id="msub:BK009_03875"/>
<evidence type="ECO:0000259" key="3">
    <source>
        <dbReference type="Pfam" id="PF19077"/>
    </source>
</evidence>
<evidence type="ECO:0000313" key="4">
    <source>
        <dbReference type="EMBL" id="AUB56244.1"/>
    </source>
</evidence>
<keyword evidence="2" id="KW-0812">Transmembrane</keyword>
<gene>
    <name evidence="4" type="ORF">BK007_09620</name>
    <name evidence="5" type="ORF">BK009_03875</name>
</gene>
<dbReference type="GeneID" id="35124680"/>
<organism evidence="5 6">
    <name type="scientific">Methanobacterium subterraneum</name>
    <dbReference type="NCBI Taxonomy" id="59277"/>
    <lineage>
        <taxon>Archaea</taxon>
        <taxon>Methanobacteriati</taxon>
        <taxon>Methanobacteriota</taxon>
        <taxon>Methanomada group</taxon>
        <taxon>Methanobacteria</taxon>
        <taxon>Methanobacteriales</taxon>
        <taxon>Methanobacteriaceae</taxon>
        <taxon>Methanobacterium</taxon>
    </lineage>
</organism>
<dbReference type="InterPro" id="IPR011042">
    <property type="entry name" value="6-blade_b-propeller_TolB-like"/>
</dbReference>
<evidence type="ECO:0000313" key="5">
    <source>
        <dbReference type="EMBL" id="AUB59888.1"/>
    </source>
</evidence>
<feature type="compositionally biased region" description="Low complexity" evidence="1">
    <location>
        <begin position="1132"/>
        <end position="1155"/>
    </location>
</feature>
<feature type="domain" description="Bacterial Ig-like" evidence="3">
    <location>
        <begin position="631"/>
        <end position="704"/>
    </location>
</feature>
<feature type="transmembrane region" description="Helical" evidence="2">
    <location>
        <begin position="1175"/>
        <end position="1200"/>
    </location>
</feature>
<keyword evidence="2" id="KW-1133">Transmembrane helix</keyword>
<dbReference type="RefSeq" id="WP_100906218.1">
    <property type="nucleotide sequence ID" value="NZ_CP017766.1"/>
</dbReference>
<dbReference type="Pfam" id="PF19077">
    <property type="entry name" value="Big_13"/>
    <property type="match status" value="1"/>
</dbReference>
<dbReference type="EMBL" id="CP017768">
    <property type="protein sequence ID" value="AUB59888.1"/>
    <property type="molecule type" value="Genomic_DNA"/>
</dbReference>
<reference evidence="6 7" key="1">
    <citation type="submission" date="2016-10" db="EMBL/GenBank/DDBJ databases">
        <title>Comparative genomics between deep and shallow subseafloor isolates.</title>
        <authorList>
            <person name="Ishii S."/>
            <person name="Miller J.R."/>
            <person name="Sutton G."/>
            <person name="Suzuki S."/>
            <person name="Methe B."/>
            <person name="Inagaki F."/>
            <person name="Imachi H."/>
        </authorList>
    </citation>
    <scope>NUCLEOTIDE SEQUENCE [LARGE SCALE GENOMIC DNA]</scope>
    <source>
        <strain evidence="5 6">A8p</strain>
        <strain evidence="4 7">MO-MB1</strain>
    </source>
</reference>
<evidence type="ECO:0000313" key="6">
    <source>
        <dbReference type="Proteomes" id="UP000232631"/>
    </source>
</evidence>
<dbReference type="InterPro" id="IPR011659">
    <property type="entry name" value="WD40"/>
</dbReference>
<dbReference type="Proteomes" id="UP000232631">
    <property type="component" value="Chromosome"/>
</dbReference>
<evidence type="ECO:0000256" key="1">
    <source>
        <dbReference type="SAM" id="MobiDB-lite"/>
    </source>
</evidence>
<dbReference type="Gene3D" id="2.60.40.10">
    <property type="entry name" value="Immunoglobulins"/>
    <property type="match status" value="1"/>
</dbReference>
<keyword evidence="6" id="KW-1185">Reference proteome</keyword>
<name>A0A2H4VP65_9EURY</name>
<sequence>MGNSRGIVVLLTFFSILAFFTGTATAINDTTELVSIHNNGSEANGYCYEPSISADGRYVAFSSYANNLVDDDTNYYSDIFVRDRLLNITERISVPSAGEEGDGDSYEPFISSDGRYVTFTSYASNLVENDIGEFADIFVRDRLLNITQRLSVSSTGEEGNDESYGSSISSDGRYVAFYSFASNFVEHDTNGFSDIFLFDRISNTIKRINTHSDGDEANSDSYEPIISADGNFIAFTSYANNLVQNDNNNESDVFVFDRNQNSIKRVSISSGGDADGPSYEPSISSDGRYIAFSSWANNLVEHDTTGEDVFIYDQILGITERVSVSSTGEESDEDSYNPSISGDGRYVAFVSGNAQVAVCKMLLSFGDNNNVVDIFVHDRVSKTTKKVSVSSTGEDANENSDDPAISGDGHYVAFSSYANNLVQGYDNYYRNIFVYYNNNNLSSIYAVLYPKTVKSGDQITVKAYSPNSISVNVRILGNTFKMGKRLDGLWYLDYVVSSVTDGVYDVLVIATDSADNQEQINLNFTVDNTPPMISATVTPTLVKSGDRISIDALTSKDTINVTALILGERFDLYPENNGWKLYYWIPQLSDGNYPILLTATDKAGNQNTTALYFTADNTPPVFSGSVTPDTVKTYDNLTITATSDSDTTSVSALILNQTYHLTKLADGTWTLQYTVPYISDGSYSIILTAKDISGNMMTFPLSFNVFNPLDNQAPVVSGTVTHTNMINRVFPSRPCIYFQASSDPDVISATASVLGNVYILNRQEDGTWASWYFDWLEEGSYTALLTAQDWSGNHGNQTINFSVVNIIPTITPTVSPTKLKSGDNLILTVNVNPDPWKVYVYVSKPSKSMNLEKQTNGSWLLNYTVPTLEDGYKTIYITCLYGIGWFRPDYTTIITAESSISFIVDNTPPNFSVFVTPSPIKSSDTLKIGVSCTTGSYFVPDDTVKVTATVFGNTFNLNWFNKWSDWFKWDSGSEWNIETIIPNLPDGIYPVLITATDDADNQNTKIINLTIDNTPPTITAAITPNKFKYIDFSRPITSVMAQSSSDTKEIHAYLEDGSENILKYSNNQWILQLNFPYLIPLGNYVVKLKAFDYAGNEAESSLTYYVYQNLNVKNPLTKPSEPESSNNKPVDGSSSTESSSTGSSTGSSNDASTGSADESTDPNDGTPLLKLILEILLILGDVITIFFCIGFVGLLFWALFSVIGLLGLGLSLLLFFLIAIVILGPILVIILTYYMYNRPKG</sequence>
<dbReference type="Gene3D" id="2.120.10.30">
    <property type="entry name" value="TolB, C-terminal domain"/>
    <property type="match status" value="2"/>
</dbReference>
<evidence type="ECO:0000313" key="7">
    <source>
        <dbReference type="Proteomes" id="UP000232806"/>
    </source>
</evidence>
<dbReference type="InterPro" id="IPR013783">
    <property type="entry name" value="Ig-like_fold"/>
</dbReference>
<dbReference type="OrthoDB" id="71445at2157"/>
<dbReference type="AlphaFoldDB" id="A0A2H4VP65"/>
<accession>A0A2H4VDS4</accession>
<dbReference type="EMBL" id="CP017766">
    <property type="protein sequence ID" value="AUB56244.1"/>
    <property type="molecule type" value="Genomic_DNA"/>
</dbReference>
<evidence type="ECO:0000256" key="2">
    <source>
        <dbReference type="SAM" id="Phobius"/>
    </source>
</evidence>
<accession>A0A2H4VP65</accession>
<dbReference type="InterPro" id="IPR044016">
    <property type="entry name" value="Big_13"/>
</dbReference>
<protein>
    <recommendedName>
        <fullName evidence="3">Bacterial Ig-like domain-containing protein</fullName>
    </recommendedName>
</protein>
<keyword evidence="2" id="KW-0472">Membrane</keyword>
<proteinExistence type="predicted"/>
<feature type="transmembrane region" description="Helical" evidence="2">
    <location>
        <begin position="1212"/>
        <end position="1236"/>
    </location>
</feature>
<dbReference type="Pfam" id="PF07676">
    <property type="entry name" value="PD40"/>
    <property type="match status" value="6"/>
</dbReference>
<feature type="region of interest" description="Disordered" evidence="1">
    <location>
        <begin position="1116"/>
        <end position="1162"/>
    </location>
</feature>